<dbReference type="Pfam" id="PF08282">
    <property type="entry name" value="Hydrolase_3"/>
    <property type="match status" value="1"/>
</dbReference>
<comment type="similarity">
    <text evidence="2">Belongs to the KdsC family.</text>
</comment>
<dbReference type="RefSeq" id="WP_424606221.1">
    <property type="nucleotide sequence ID" value="NZ_JBNAVA010000013.1"/>
</dbReference>
<dbReference type="GO" id="GO:0019143">
    <property type="term" value="F:3-deoxy-manno-octulosonate-8-phosphatase activity"/>
    <property type="evidence" value="ECO:0007669"/>
    <property type="project" value="UniProtKB-EC"/>
</dbReference>
<dbReference type="PIRSF" id="PIRSF006118">
    <property type="entry name" value="KDO8-P_Ptase"/>
    <property type="match status" value="1"/>
</dbReference>
<dbReference type="NCBIfam" id="TIGR01662">
    <property type="entry name" value="HAD-SF-IIIA"/>
    <property type="match status" value="1"/>
</dbReference>
<dbReference type="InterPro" id="IPR010023">
    <property type="entry name" value="KdsC_fam"/>
</dbReference>
<dbReference type="GO" id="GO:0046872">
    <property type="term" value="F:metal ion binding"/>
    <property type="evidence" value="ECO:0007669"/>
    <property type="project" value="UniProtKB-KW"/>
</dbReference>
<keyword evidence="6 7" id="KW-0460">Magnesium</keyword>
<comment type="caution">
    <text evidence="8">The sequence shown here is derived from an EMBL/GenBank/DDBJ whole genome shotgun (WGS) entry which is preliminary data.</text>
</comment>
<dbReference type="GO" id="GO:0008781">
    <property type="term" value="F:N-acylneuraminate cytidylyltransferase activity"/>
    <property type="evidence" value="ECO:0007669"/>
    <property type="project" value="TreeGrafter"/>
</dbReference>
<protein>
    <submittedName>
        <fullName evidence="8">3-deoxy-D-manno-octulosonate 8-phosphate phosphatase</fullName>
        <ecNumber evidence="8">3.1.3.45</ecNumber>
    </submittedName>
</protein>
<dbReference type="SFLD" id="SFLDS00003">
    <property type="entry name" value="Haloacid_Dehalogenase"/>
    <property type="match status" value="1"/>
</dbReference>
<gene>
    <name evidence="8" type="ORF">C0187_07415</name>
</gene>
<feature type="binding site" evidence="7">
    <location>
        <position position="9"/>
    </location>
    <ligand>
        <name>Mg(2+)</name>
        <dbReference type="ChEBI" id="CHEBI:18420"/>
    </ligand>
</feature>
<name>A0A2J6WG76_9BACT</name>
<reference evidence="8 9" key="1">
    <citation type="submission" date="2018-01" db="EMBL/GenBank/DDBJ databases">
        <title>Metagenomic assembled genomes from two thermal pools in the Uzon Caldera, Kamchatka, Russia.</title>
        <authorList>
            <person name="Wilkins L."/>
            <person name="Ettinger C."/>
        </authorList>
    </citation>
    <scope>NUCLEOTIDE SEQUENCE [LARGE SCALE GENOMIC DNA]</scope>
    <source>
        <strain evidence="8">ZAV-05</strain>
    </source>
</reference>
<evidence type="ECO:0000256" key="7">
    <source>
        <dbReference type="PIRSR" id="PIRSR006118-2"/>
    </source>
</evidence>
<dbReference type="InterPro" id="IPR050793">
    <property type="entry name" value="CMP-NeuNAc_synthase"/>
</dbReference>
<dbReference type="PANTHER" id="PTHR21485">
    <property type="entry name" value="HAD SUPERFAMILY MEMBERS CMAS AND KDSC"/>
    <property type="match status" value="1"/>
</dbReference>
<evidence type="ECO:0000256" key="4">
    <source>
        <dbReference type="ARBA" id="ARBA00022723"/>
    </source>
</evidence>
<comment type="subunit">
    <text evidence="3">Homotetramer.</text>
</comment>
<evidence type="ECO:0000256" key="3">
    <source>
        <dbReference type="ARBA" id="ARBA00011881"/>
    </source>
</evidence>
<dbReference type="EMBL" id="PNIN01000077">
    <property type="protein sequence ID" value="PMP69323.1"/>
    <property type="molecule type" value="Genomic_DNA"/>
</dbReference>
<dbReference type="AlphaFoldDB" id="A0A2J6WG76"/>
<feature type="binding site" evidence="7">
    <location>
        <position position="11"/>
    </location>
    <ligand>
        <name>substrate</name>
    </ligand>
</feature>
<dbReference type="InterPro" id="IPR023214">
    <property type="entry name" value="HAD_sf"/>
</dbReference>
<evidence type="ECO:0000313" key="9">
    <source>
        <dbReference type="Proteomes" id="UP000242881"/>
    </source>
</evidence>
<dbReference type="FunFam" id="3.40.50.1000:FF:000029">
    <property type="entry name" value="3-deoxy-D-manno-octulosonate 8-phosphate phosphatase KdsC"/>
    <property type="match status" value="1"/>
</dbReference>
<dbReference type="CDD" id="cd01630">
    <property type="entry name" value="HAD_KDO-like"/>
    <property type="match status" value="1"/>
</dbReference>
<evidence type="ECO:0000256" key="6">
    <source>
        <dbReference type="ARBA" id="ARBA00022842"/>
    </source>
</evidence>
<dbReference type="SFLD" id="SFLDG01136">
    <property type="entry name" value="C1.6:_Phosphoserine_Phosphatas"/>
    <property type="match status" value="1"/>
</dbReference>
<evidence type="ECO:0000256" key="2">
    <source>
        <dbReference type="ARBA" id="ARBA00005893"/>
    </source>
</evidence>
<keyword evidence="4 7" id="KW-0479">Metal-binding</keyword>
<evidence type="ECO:0000256" key="1">
    <source>
        <dbReference type="ARBA" id="ARBA00001946"/>
    </source>
</evidence>
<organism evidence="8 9">
    <name type="scientific">Calditerrivibrio nitroreducens</name>
    <dbReference type="NCBI Taxonomy" id="477976"/>
    <lineage>
        <taxon>Bacteria</taxon>
        <taxon>Pseudomonadati</taxon>
        <taxon>Deferribacterota</taxon>
        <taxon>Deferribacteres</taxon>
        <taxon>Deferribacterales</taxon>
        <taxon>Calditerrivibrionaceae</taxon>
    </lineage>
</organism>
<dbReference type="InterPro" id="IPR006549">
    <property type="entry name" value="HAD-SF_hydro_IIIA"/>
</dbReference>
<dbReference type="PANTHER" id="PTHR21485:SF3">
    <property type="entry name" value="N-ACYLNEURAMINATE CYTIDYLYLTRANSFERASE"/>
    <property type="match status" value="1"/>
</dbReference>
<dbReference type="Proteomes" id="UP000242881">
    <property type="component" value="Unassembled WGS sequence"/>
</dbReference>
<dbReference type="NCBIfam" id="TIGR01670">
    <property type="entry name" value="KdsC-phosphatas"/>
    <property type="match status" value="1"/>
</dbReference>
<dbReference type="EC" id="3.1.3.45" evidence="8"/>
<dbReference type="SUPFAM" id="SSF56784">
    <property type="entry name" value="HAD-like"/>
    <property type="match status" value="1"/>
</dbReference>
<sequence length="166" mass="18696">MNIRLLIMDVDGVLTDGRITYTSSGEEIKSFHVRDGLGIKLAKKFGIELAIISARFSKITELRAKELGIDIVYQGHFEKLDIYEEIKKKLDVTDEKISFIGDDLNDIPILKRVGLPATVSDAPDVVKRFAQIVTPQMGGQGAVRHLIEIILKRNNKWEEIVNTYSI</sequence>
<comment type="cofactor">
    <cofactor evidence="1 7">
        <name>Mg(2+)</name>
        <dbReference type="ChEBI" id="CHEBI:18420"/>
    </cofactor>
</comment>
<evidence type="ECO:0000256" key="5">
    <source>
        <dbReference type="ARBA" id="ARBA00022801"/>
    </source>
</evidence>
<dbReference type="InterPro" id="IPR036412">
    <property type="entry name" value="HAD-like_sf"/>
</dbReference>
<proteinExistence type="inferred from homology"/>
<evidence type="ECO:0000313" key="8">
    <source>
        <dbReference type="EMBL" id="PMP69323.1"/>
    </source>
</evidence>
<dbReference type="Gene3D" id="3.40.50.1000">
    <property type="entry name" value="HAD superfamily/HAD-like"/>
    <property type="match status" value="1"/>
</dbReference>
<keyword evidence="5 8" id="KW-0378">Hydrolase</keyword>
<feature type="binding site" evidence="7">
    <location>
        <position position="102"/>
    </location>
    <ligand>
        <name>Mg(2+)</name>
        <dbReference type="ChEBI" id="CHEBI:18420"/>
    </ligand>
</feature>
<dbReference type="SFLD" id="SFLDG01138">
    <property type="entry name" value="C1.6.2:_Deoxy-d-mannose-octulo"/>
    <property type="match status" value="1"/>
</dbReference>
<accession>A0A2J6WG76</accession>